<evidence type="ECO:0000256" key="5">
    <source>
        <dbReference type="ARBA" id="ARBA00023244"/>
    </source>
</evidence>
<dbReference type="NCBIfam" id="TIGR01470">
    <property type="entry name" value="cysG_Nterm"/>
    <property type="match status" value="1"/>
</dbReference>
<dbReference type="RefSeq" id="WP_012573307.1">
    <property type="nucleotide sequence ID" value="NC_011565.1"/>
</dbReference>
<dbReference type="PANTHER" id="PTHR35330:SF1">
    <property type="entry name" value="SIROHEME BIOSYNTHESIS PROTEIN MET8"/>
    <property type="match status" value="1"/>
</dbReference>
<evidence type="ECO:0000256" key="1">
    <source>
        <dbReference type="ARBA" id="ARBA00005010"/>
    </source>
</evidence>
<dbReference type="OrthoDB" id="45564at2"/>
<dbReference type="GO" id="GO:0004325">
    <property type="term" value="F:ferrochelatase activity"/>
    <property type="evidence" value="ECO:0007669"/>
    <property type="project" value="InterPro"/>
</dbReference>
<dbReference type="KEGG" id="aps:CFPG_283"/>
<keyword evidence="5" id="KW-0627">Porphyrin biosynthesis</keyword>
<dbReference type="PANTHER" id="PTHR35330">
    <property type="entry name" value="SIROHEME BIOSYNTHESIS PROTEIN MET8"/>
    <property type="match status" value="1"/>
</dbReference>
<dbReference type="AlphaFoldDB" id="B6YQS4"/>
<accession>B6YQS4</accession>
<evidence type="ECO:0000256" key="6">
    <source>
        <dbReference type="ARBA" id="ARBA00047561"/>
    </source>
</evidence>
<reference evidence="8" key="1">
    <citation type="journal article" date="2008" name="Science">
        <title>Genome of an endosymbiont coupling N2 fixation to cellulolysis within RT protist cells in termite gut.</title>
        <authorList>
            <person name="Hongoh Y."/>
            <person name="Sharma V.K."/>
            <person name="Prakash T."/>
            <person name="Noda S."/>
            <person name="Toh H."/>
            <person name="Taylor T.D."/>
            <person name="Kudo T."/>
            <person name="Sakaki Y."/>
            <person name="Toyoda A."/>
            <person name="Hattori M."/>
            <person name="Ohkuma M."/>
        </authorList>
    </citation>
    <scope>NUCLEOTIDE SEQUENCE [LARGE SCALE GENOMIC DNA]</scope>
</reference>
<comment type="pathway">
    <text evidence="1">Porphyrin-containing compound metabolism; siroheme biosynthesis; sirohydrochlorin from precorrin-2: step 1/1.</text>
</comment>
<dbReference type="InterPro" id="IPR028161">
    <property type="entry name" value="Met8-like"/>
</dbReference>
<proteinExistence type="predicted"/>
<dbReference type="Proteomes" id="UP000000723">
    <property type="component" value="Chromosome"/>
</dbReference>
<keyword evidence="4" id="KW-0520">NAD</keyword>
<dbReference type="Gene3D" id="3.40.50.720">
    <property type="entry name" value="NAD(P)-binding Rossmann-like Domain"/>
    <property type="match status" value="1"/>
</dbReference>
<dbReference type="EC" id="1.3.1.76" evidence="2"/>
<evidence type="ECO:0000256" key="3">
    <source>
        <dbReference type="ARBA" id="ARBA00023002"/>
    </source>
</evidence>
<evidence type="ECO:0000313" key="7">
    <source>
        <dbReference type="EMBL" id="BAG83546.1"/>
    </source>
</evidence>
<evidence type="ECO:0000256" key="4">
    <source>
        <dbReference type="ARBA" id="ARBA00023027"/>
    </source>
</evidence>
<dbReference type="HOGENOM" id="CLU_011276_8_3_10"/>
<evidence type="ECO:0000313" key="8">
    <source>
        <dbReference type="Proteomes" id="UP000000723"/>
    </source>
</evidence>
<keyword evidence="8" id="KW-1185">Reference proteome</keyword>
<dbReference type="STRING" id="511995.CFPG_283"/>
<dbReference type="GO" id="GO:0043115">
    <property type="term" value="F:precorrin-2 dehydrogenase activity"/>
    <property type="evidence" value="ECO:0007669"/>
    <property type="project" value="UniProtKB-EC"/>
</dbReference>
<gene>
    <name evidence="7" type="ordered locus">CFPG_283</name>
</gene>
<dbReference type="EMBL" id="AP010656">
    <property type="protein sequence ID" value="BAG83546.1"/>
    <property type="molecule type" value="Genomic_DNA"/>
</dbReference>
<dbReference type="GO" id="GO:0019354">
    <property type="term" value="P:siroheme biosynthetic process"/>
    <property type="evidence" value="ECO:0007669"/>
    <property type="project" value="UniProtKB-UniPathway"/>
</dbReference>
<organism evidence="7 8">
    <name type="scientific">Azobacteroides pseudotrichonymphae genomovar. CFP2</name>
    <dbReference type="NCBI Taxonomy" id="511995"/>
    <lineage>
        <taxon>Bacteria</taxon>
        <taxon>Pseudomonadati</taxon>
        <taxon>Bacteroidota</taxon>
        <taxon>Bacteroidia</taxon>
        <taxon>Bacteroidales</taxon>
        <taxon>Candidatus Azobacteroides</taxon>
    </lineage>
</organism>
<protein>
    <recommendedName>
        <fullName evidence="2">precorrin-2 dehydrogenase</fullName>
        <ecNumber evidence="2">1.3.1.76</ecNumber>
    </recommendedName>
</protein>
<dbReference type="eggNOG" id="COG1648">
    <property type="taxonomic scope" value="Bacteria"/>
</dbReference>
<sequence length="152" mass="17339">MSIFLPISINITGKHILIVGGGKIAFHKATILSLFTNRIIVVSPKFCSEFELSSFKKKRKEYESKDLENVFLVYICTEKESLNMIIKVDCENHNILTNVCDNPSLCDFISPAIYKNDNVTIAISSNAENVWQSIIIRDQIKFLIERNILKIN</sequence>
<dbReference type="InterPro" id="IPR036291">
    <property type="entry name" value="NAD(P)-bd_dom_sf"/>
</dbReference>
<dbReference type="Pfam" id="PF13241">
    <property type="entry name" value="NAD_binding_7"/>
    <property type="match status" value="1"/>
</dbReference>
<comment type="catalytic activity">
    <reaction evidence="6">
        <text>precorrin-2 + NAD(+) = sirohydrochlorin + NADH + 2 H(+)</text>
        <dbReference type="Rhea" id="RHEA:15613"/>
        <dbReference type="ChEBI" id="CHEBI:15378"/>
        <dbReference type="ChEBI" id="CHEBI:57540"/>
        <dbReference type="ChEBI" id="CHEBI:57945"/>
        <dbReference type="ChEBI" id="CHEBI:58351"/>
        <dbReference type="ChEBI" id="CHEBI:58827"/>
        <dbReference type="EC" id="1.3.1.76"/>
    </reaction>
</comment>
<dbReference type="InterPro" id="IPR006367">
    <property type="entry name" value="Sirohaem_synthase_N"/>
</dbReference>
<evidence type="ECO:0000256" key="2">
    <source>
        <dbReference type="ARBA" id="ARBA00012400"/>
    </source>
</evidence>
<dbReference type="SUPFAM" id="SSF51735">
    <property type="entry name" value="NAD(P)-binding Rossmann-fold domains"/>
    <property type="match status" value="1"/>
</dbReference>
<keyword evidence="3" id="KW-0560">Oxidoreductase</keyword>
<name>B6YQS4_AZOPC</name>
<dbReference type="UniPathway" id="UPA00262">
    <property type="reaction ID" value="UER00222"/>
</dbReference>